<feature type="non-terminal residue" evidence="1">
    <location>
        <position position="222"/>
    </location>
</feature>
<evidence type="ECO:0008006" key="3">
    <source>
        <dbReference type="Google" id="ProtNLM"/>
    </source>
</evidence>
<dbReference type="InterPro" id="IPR021272">
    <property type="entry name" value="DUF2851"/>
</dbReference>
<accession>A0A2A4T6A5</accession>
<gene>
    <name evidence="1" type="ORF">COB67_05570</name>
</gene>
<evidence type="ECO:0000313" key="1">
    <source>
        <dbReference type="EMBL" id="PCI28819.1"/>
    </source>
</evidence>
<reference evidence="2" key="1">
    <citation type="submission" date="2017-08" db="EMBL/GenBank/DDBJ databases">
        <title>A dynamic microbial community with high functional redundancy inhabits the cold, oxic subseafloor aquifer.</title>
        <authorList>
            <person name="Tully B.J."/>
            <person name="Wheat C.G."/>
            <person name="Glazer B.T."/>
            <person name="Huber J.A."/>
        </authorList>
    </citation>
    <scope>NUCLEOTIDE SEQUENCE [LARGE SCALE GENOMIC DNA]</scope>
</reference>
<dbReference type="Proteomes" id="UP000218113">
    <property type="component" value="Unassembled WGS sequence"/>
</dbReference>
<name>A0A2A4T6A5_9DELT</name>
<dbReference type="Pfam" id="PF11013">
    <property type="entry name" value="DUF2851"/>
    <property type="match status" value="1"/>
</dbReference>
<proteinExistence type="predicted"/>
<dbReference type="EMBL" id="NVSR01000025">
    <property type="protein sequence ID" value="PCI28819.1"/>
    <property type="molecule type" value="Genomic_DNA"/>
</dbReference>
<dbReference type="AlphaFoldDB" id="A0A2A4T6A5"/>
<organism evidence="1 2">
    <name type="scientific">SAR324 cluster bacterium</name>
    <dbReference type="NCBI Taxonomy" id="2024889"/>
    <lineage>
        <taxon>Bacteria</taxon>
        <taxon>Deltaproteobacteria</taxon>
        <taxon>SAR324 cluster</taxon>
    </lineage>
</organism>
<sequence>MACQSGENSVAFSELWLHHLWSEQKIFTEPLQTGDGRSLKIIFPGWYNRSWGPDFKEARILIDNTEFFGDIEIHLKESAWTQHHHHQDKAYHKVILHVFFDQEGPGVKTIQGDNLPTFDLTQLPFFKQRKDQELPQEISLDELPGACGLSLRPQDFSKIKKLIFQAAEQRFLDKAQVFQQQLANCNQDQWEEILYCSLCKSLGYSPYSDNFLAMAQRFPYRY</sequence>
<comment type="caution">
    <text evidence="1">The sequence shown here is derived from an EMBL/GenBank/DDBJ whole genome shotgun (WGS) entry which is preliminary data.</text>
</comment>
<protein>
    <recommendedName>
        <fullName evidence="3">DUF2851 domain-containing protein</fullName>
    </recommendedName>
</protein>
<evidence type="ECO:0000313" key="2">
    <source>
        <dbReference type="Proteomes" id="UP000218113"/>
    </source>
</evidence>